<dbReference type="EMBL" id="ABYU02000010">
    <property type="protein sequence ID" value="EEX22868.1"/>
    <property type="molecule type" value="Genomic_DNA"/>
</dbReference>
<feature type="binding site" evidence="7">
    <location>
        <position position="42"/>
    </location>
    <ligand>
        <name>Fe cation</name>
        <dbReference type="ChEBI" id="CHEBI:24875"/>
    </ligand>
</feature>
<keyword evidence="3 6" id="KW-0479">Metal-binding</keyword>
<dbReference type="RefSeq" id="WP_004221246.1">
    <property type="nucleotide sequence ID" value="NZ_CP022413.2"/>
</dbReference>
<evidence type="ECO:0000313" key="9">
    <source>
        <dbReference type="EMBL" id="EEX22868.1"/>
    </source>
</evidence>
<dbReference type="Gene3D" id="2.20.28.10">
    <property type="match status" value="1"/>
</dbReference>
<feature type="binding site" evidence="7">
    <location>
        <position position="9"/>
    </location>
    <ligand>
        <name>Fe cation</name>
        <dbReference type="ChEBI" id="CHEBI:24875"/>
    </ligand>
</feature>
<dbReference type="HOGENOM" id="CLU_128747_3_3_9"/>
<dbReference type="FunFam" id="2.20.28.10:FF:000001">
    <property type="entry name" value="Rubredoxin"/>
    <property type="match status" value="1"/>
</dbReference>
<dbReference type="PANTHER" id="PTHR47627:SF1">
    <property type="entry name" value="RUBREDOXIN-1-RELATED"/>
    <property type="match status" value="1"/>
</dbReference>
<keyword evidence="4 6" id="KW-0249">Electron transport</keyword>
<reference evidence="9" key="1">
    <citation type="submission" date="2009-09" db="EMBL/GenBank/DDBJ databases">
        <authorList>
            <person name="Weinstock G."/>
            <person name="Sodergren E."/>
            <person name="Clifton S."/>
            <person name="Fulton L."/>
            <person name="Fulton B."/>
            <person name="Courtney L."/>
            <person name="Fronick C."/>
            <person name="Harrison M."/>
            <person name="Strong C."/>
            <person name="Farmer C."/>
            <person name="Delahaunty K."/>
            <person name="Markovic C."/>
            <person name="Hall O."/>
            <person name="Minx P."/>
            <person name="Tomlinson C."/>
            <person name="Mitreva M."/>
            <person name="Nelson J."/>
            <person name="Hou S."/>
            <person name="Wollam A."/>
            <person name="Pepin K.H."/>
            <person name="Johnson M."/>
            <person name="Bhonagiri V."/>
            <person name="Nash W.E."/>
            <person name="Warren W."/>
            <person name="Chinwalla A."/>
            <person name="Mardis E.R."/>
            <person name="Wilson R.K."/>
        </authorList>
    </citation>
    <scope>NUCLEOTIDE SEQUENCE [LARGE SCALE GENOMIC DNA]</scope>
    <source>
        <strain evidence="9">DSM 20583</strain>
    </source>
</reference>
<protein>
    <recommendedName>
        <fullName evidence="6">Rubredoxin</fullName>
    </recommendedName>
</protein>
<dbReference type="Proteomes" id="UP000003755">
    <property type="component" value="Unassembled WGS sequence"/>
</dbReference>
<name>C9L534_BLAHA</name>
<dbReference type="GO" id="GO:0043448">
    <property type="term" value="P:alkane catabolic process"/>
    <property type="evidence" value="ECO:0007669"/>
    <property type="project" value="TreeGrafter"/>
</dbReference>
<dbReference type="InterPro" id="IPR024922">
    <property type="entry name" value="Rubredoxin"/>
</dbReference>
<feature type="binding site" evidence="7">
    <location>
        <position position="6"/>
    </location>
    <ligand>
        <name>Fe cation</name>
        <dbReference type="ChEBI" id="CHEBI:24875"/>
    </ligand>
</feature>
<comment type="caution">
    <text evidence="9">The sequence shown here is derived from an EMBL/GenBank/DDBJ whole genome shotgun (WGS) entry which is preliminary data.</text>
</comment>
<evidence type="ECO:0000256" key="1">
    <source>
        <dbReference type="ARBA" id="ARBA00005337"/>
    </source>
</evidence>
<comment type="cofactor">
    <cofactor evidence="6 7">
        <name>Fe(3+)</name>
        <dbReference type="ChEBI" id="CHEBI:29034"/>
    </cofactor>
    <text evidence="6 7">Binds 1 Fe(3+) ion per subunit.</text>
</comment>
<dbReference type="PANTHER" id="PTHR47627">
    <property type="entry name" value="RUBREDOXIN"/>
    <property type="match status" value="1"/>
</dbReference>
<dbReference type="NCBIfam" id="NF045768">
    <property type="entry name" value="RubredRD"/>
    <property type="match status" value="1"/>
</dbReference>
<sequence length="54" mass="5982">MQKYVCEPCGYVYDPELGDPDNGVEPGTAFEDLPEDWVCPICGLGKEEFVPEEA</sequence>
<evidence type="ECO:0000259" key="8">
    <source>
        <dbReference type="PROSITE" id="PS50903"/>
    </source>
</evidence>
<evidence type="ECO:0000256" key="2">
    <source>
        <dbReference type="ARBA" id="ARBA00022448"/>
    </source>
</evidence>
<proteinExistence type="inferred from homology"/>
<evidence type="ECO:0000256" key="3">
    <source>
        <dbReference type="ARBA" id="ARBA00022723"/>
    </source>
</evidence>
<dbReference type="SUPFAM" id="SSF57802">
    <property type="entry name" value="Rubredoxin-like"/>
    <property type="match status" value="1"/>
</dbReference>
<keyword evidence="5 6" id="KW-0408">Iron</keyword>
<dbReference type="PIRSF" id="PIRSF000071">
    <property type="entry name" value="Rubredoxin"/>
    <property type="match status" value="1"/>
</dbReference>
<evidence type="ECO:0000256" key="7">
    <source>
        <dbReference type="PIRSR" id="PIRSR000071-1"/>
    </source>
</evidence>
<dbReference type="PROSITE" id="PS00202">
    <property type="entry name" value="RUBREDOXIN"/>
    <property type="match status" value="1"/>
</dbReference>
<evidence type="ECO:0000256" key="6">
    <source>
        <dbReference type="PIRNR" id="PIRNR000071"/>
    </source>
</evidence>
<keyword evidence="10" id="KW-1185">Reference proteome</keyword>
<dbReference type="STRING" id="537007.BLAHAN_04484"/>
<dbReference type="GO" id="GO:0005506">
    <property type="term" value="F:iron ion binding"/>
    <property type="evidence" value="ECO:0007669"/>
    <property type="project" value="InterPro"/>
</dbReference>
<dbReference type="PRINTS" id="PR00163">
    <property type="entry name" value="RUBREDOXIN"/>
</dbReference>
<accession>C9L534</accession>
<dbReference type="PROSITE" id="PS50903">
    <property type="entry name" value="RUBREDOXIN_LIKE"/>
    <property type="match status" value="1"/>
</dbReference>
<dbReference type="InterPro" id="IPR024935">
    <property type="entry name" value="Rubredoxin_dom"/>
</dbReference>
<dbReference type="AlphaFoldDB" id="C9L534"/>
<evidence type="ECO:0000256" key="5">
    <source>
        <dbReference type="ARBA" id="ARBA00023004"/>
    </source>
</evidence>
<dbReference type="GO" id="GO:0009055">
    <property type="term" value="F:electron transfer activity"/>
    <property type="evidence" value="ECO:0007669"/>
    <property type="project" value="InterPro"/>
</dbReference>
<dbReference type="InterPro" id="IPR024934">
    <property type="entry name" value="Rubredoxin-like_dom"/>
</dbReference>
<dbReference type="eggNOG" id="COG1773">
    <property type="taxonomic scope" value="Bacteria"/>
</dbReference>
<dbReference type="InterPro" id="IPR018527">
    <property type="entry name" value="Rubredoxin_Fe_BS"/>
</dbReference>
<evidence type="ECO:0000313" key="10">
    <source>
        <dbReference type="Proteomes" id="UP000003755"/>
    </source>
</evidence>
<organism evidence="9 10">
    <name type="scientific">Blautia hansenii DSM 20583</name>
    <dbReference type="NCBI Taxonomy" id="537007"/>
    <lineage>
        <taxon>Bacteria</taxon>
        <taxon>Bacillati</taxon>
        <taxon>Bacillota</taxon>
        <taxon>Clostridia</taxon>
        <taxon>Lachnospirales</taxon>
        <taxon>Lachnospiraceae</taxon>
        <taxon>Blautia</taxon>
    </lineage>
</organism>
<keyword evidence="2 6" id="KW-0813">Transport</keyword>
<feature type="domain" description="Rubredoxin-like" evidence="8">
    <location>
        <begin position="1"/>
        <end position="52"/>
    </location>
</feature>
<feature type="binding site" evidence="7">
    <location>
        <position position="39"/>
    </location>
    <ligand>
        <name>Fe cation</name>
        <dbReference type="ChEBI" id="CHEBI:24875"/>
    </ligand>
</feature>
<gene>
    <name evidence="9" type="ORF">BLAHAN_04484</name>
</gene>
<comment type="similarity">
    <text evidence="1 6">Belongs to the rubredoxin family.</text>
</comment>
<dbReference type="CDD" id="cd00730">
    <property type="entry name" value="rubredoxin"/>
    <property type="match status" value="1"/>
</dbReference>
<dbReference type="Pfam" id="PF00301">
    <property type="entry name" value="Rubredoxin"/>
    <property type="match status" value="1"/>
</dbReference>
<evidence type="ECO:0000256" key="4">
    <source>
        <dbReference type="ARBA" id="ARBA00022982"/>
    </source>
</evidence>
<dbReference type="InterPro" id="IPR050526">
    <property type="entry name" value="Rubredoxin_ET"/>
</dbReference>